<organism evidence="2 3">
    <name type="scientific">Lithospermum erythrorhizon</name>
    <name type="common">Purple gromwell</name>
    <name type="synonym">Lithospermum officinale var. erythrorhizon</name>
    <dbReference type="NCBI Taxonomy" id="34254"/>
    <lineage>
        <taxon>Eukaryota</taxon>
        <taxon>Viridiplantae</taxon>
        <taxon>Streptophyta</taxon>
        <taxon>Embryophyta</taxon>
        <taxon>Tracheophyta</taxon>
        <taxon>Spermatophyta</taxon>
        <taxon>Magnoliopsida</taxon>
        <taxon>eudicotyledons</taxon>
        <taxon>Gunneridae</taxon>
        <taxon>Pentapetalae</taxon>
        <taxon>asterids</taxon>
        <taxon>lamiids</taxon>
        <taxon>Boraginales</taxon>
        <taxon>Boraginaceae</taxon>
        <taxon>Boraginoideae</taxon>
        <taxon>Lithospermeae</taxon>
        <taxon>Lithospermum</taxon>
    </lineage>
</organism>
<evidence type="ECO:0000313" key="3">
    <source>
        <dbReference type="Proteomes" id="UP001454036"/>
    </source>
</evidence>
<dbReference type="Pfam" id="PF03140">
    <property type="entry name" value="DUF247"/>
    <property type="match status" value="2"/>
</dbReference>
<name>A0AAV3QD92_LITER</name>
<dbReference type="Proteomes" id="UP001454036">
    <property type="component" value="Unassembled WGS sequence"/>
</dbReference>
<feature type="transmembrane region" description="Helical" evidence="1">
    <location>
        <begin position="411"/>
        <end position="432"/>
    </location>
</feature>
<evidence type="ECO:0000256" key="1">
    <source>
        <dbReference type="SAM" id="Phobius"/>
    </source>
</evidence>
<gene>
    <name evidence="2" type="ORF">LIER_39052</name>
</gene>
<keyword evidence="3" id="KW-1185">Reference proteome</keyword>
<dbReference type="AlphaFoldDB" id="A0AAV3QD92"/>
<evidence type="ECO:0000313" key="2">
    <source>
        <dbReference type="EMBL" id="GAA0160503.1"/>
    </source>
</evidence>
<comment type="caution">
    <text evidence="2">The sequence shown here is derived from an EMBL/GenBank/DDBJ whole genome shotgun (WGS) entry which is preliminary data.</text>
</comment>
<protein>
    <submittedName>
        <fullName evidence="2">Uncharacterized protein</fullName>
    </submittedName>
</protein>
<dbReference type="EMBL" id="BAABME010020468">
    <property type="protein sequence ID" value="GAA0160503.1"/>
    <property type="molecule type" value="Genomic_DNA"/>
</dbReference>
<dbReference type="InterPro" id="IPR004158">
    <property type="entry name" value="DUF247_pln"/>
</dbReference>
<sequence>MMMNELKNSMHRGEAADEISLPVLPDAMTKLETMPKIPEFIRDKYNSEDYDPLIVSFGPYHHGQSWLKFVEDFKPTAVEWFVQNSEWDETFWLNEVKEVINYLRRSYIKGSTDNYSDDCFARMMLKDVCLVVMITRKPMENDSISKLFDNHLGRAASSGLIRDLYLLENQIPFWFFKRILYKRYGPSEGEKGWRKFWIKANHGILISDDNEGYIGEEDEDSAHFVAALKRTYLAGWKPEINKNKSITDEVMPGRQGGTEEQGRTKSITSDMIISWRGLREKHGYHGYVKDFNKDYYAPRSVTELKAKGIYILPNSNDSYGNITFHDNLLYATIKLPTPEDAEELQNNGVIINMMGNDQDVLDAYNKIYTFRIICTVEFGQVCKSIQEHYSNKARTWLAEFLHTYFRSPWSAITLFASILIILLTLIQAYYAAYPKGDNNKH</sequence>
<reference evidence="2 3" key="1">
    <citation type="submission" date="2024-01" db="EMBL/GenBank/DDBJ databases">
        <title>The complete chloroplast genome sequence of Lithospermum erythrorhizon: insights into the phylogenetic relationship among Boraginaceae species and the maternal lineages of purple gromwells.</title>
        <authorList>
            <person name="Okada T."/>
            <person name="Watanabe K."/>
        </authorList>
    </citation>
    <scope>NUCLEOTIDE SEQUENCE [LARGE SCALE GENOMIC DNA]</scope>
</reference>
<proteinExistence type="predicted"/>
<accession>A0AAV3QD92</accession>
<keyword evidence="1" id="KW-0472">Membrane</keyword>
<dbReference type="PANTHER" id="PTHR31170">
    <property type="entry name" value="BNAC04G53230D PROTEIN"/>
    <property type="match status" value="1"/>
</dbReference>
<keyword evidence="1" id="KW-0812">Transmembrane</keyword>
<keyword evidence="1" id="KW-1133">Transmembrane helix</keyword>